<name>A0ABM1YBM2_AEDAL</name>
<evidence type="ECO:0000256" key="5">
    <source>
        <dbReference type="SAM" id="MobiDB-lite"/>
    </source>
</evidence>
<comment type="similarity">
    <text evidence="4">Belongs to the cyclic nucleotide phosphodiesterase family.</text>
</comment>
<dbReference type="EnsemblMetazoa" id="AALFPA23_007622.R10198">
    <property type="protein sequence ID" value="AALFPA23_007622.P10198"/>
    <property type="gene ID" value="AALFPA23_007622"/>
</dbReference>
<feature type="region of interest" description="Disordered" evidence="5">
    <location>
        <begin position="145"/>
        <end position="171"/>
    </location>
</feature>
<dbReference type="InterPro" id="IPR040844">
    <property type="entry name" value="PDE4_UCR"/>
</dbReference>
<sequence>MLCSDLEAKTYIGVTTANNSSTKNGSNISSSNQLEALTEEQQALNPEQLQQQLQQSQSGQQLKLPHIEEEEDDEFDIGMQHFHNPLLPSRIKACTIRYADVVRSLTPSPKININRIKIKSKAKSIAAAGSNTAAALAAAASAAAASDLESSSSSTNVSSSTGGKMQAEQGSIGDLQKYHSRYLKNRRHTLANVRFDVENGQGSRSPLEGGSPAAAAAAGLVLQNLPQRRESFLYRSDSDFEMSPKSMSRNSSIASERTDKFSRLKEVEAPTITSTERTHVEDLIVTPFAQILASLRSVRSNFFNLTNVSPPKSKRNNVQVTPVTKALNPGDESYVKLALDTIDELDWCLDQLETVQTHRSVSDMASLKFKRMLNKELSHLSESSKSGNQISEYICSTFLDKQQELDIPYSRDDSDSHNPSSLSRSRSPRMGERMSQISGFKRPLQHTNSFTSDRLPQYGVDTPHEHQLGQVLNQIDTWGIDIFRIETLSNNRPLTCVAFAIFQERDILNTLMIPSKVFLAFMTTLEDHYVKDNPFHNSLHAADVAQSTHVLLNTPALENVFTPLETCAALFAACIHDVDHPGLTNQFLINSSSELAIMYNDESVLENHHLAVAFKLLQNEDCDILRNIQKKQRQTFRKMVIDMVLSTDMSKHMTLLADLKTMVETKKVAGSGVLLLDNYTDRIQVLENLVHCADLSNPTKPLPMYKRWVARLMEEFFLQGDKERAAGMDISPMCDRHNATIEKSQVGFIDYIVHPLWETWADLVHPDAQDILDMLEENRDYYQSLIPPSPPALDEADDKIRFQMTLEEESASENDESNREEKP</sequence>
<dbReference type="SUPFAM" id="SSF109604">
    <property type="entry name" value="HD-domain/PDEase-like"/>
    <property type="match status" value="1"/>
</dbReference>
<evidence type="ECO:0000313" key="7">
    <source>
        <dbReference type="EnsemblMetazoa" id="AALFPA23_007622.P10198"/>
    </source>
</evidence>
<evidence type="ECO:0000259" key="6">
    <source>
        <dbReference type="PROSITE" id="PS51845"/>
    </source>
</evidence>
<dbReference type="InterPro" id="IPR003607">
    <property type="entry name" value="HD/PDEase_dom"/>
</dbReference>
<evidence type="ECO:0000256" key="2">
    <source>
        <dbReference type="ARBA" id="ARBA00022801"/>
    </source>
</evidence>
<proteinExistence type="inferred from homology"/>
<dbReference type="PROSITE" id="PS00126">
    <property type="entry name" value="PDEASE_I_1"/>
    <property type="match status" value="1"/>
</dbReference>
<organism evidence="7 8">
    <name type="scientific">Aedes albopictus</name>
    <name type="common">Asian tiger mosquito</name>
    <name type="synonym">Stegomyia albopicta</name>
    <dbReference type="NCBI Taxonomy" id="7160"/>
    <lineage>
        <taxon>Eukaryota</taxon>
        <taxon>Metazoa</taxon>
        <taxon>Ecdysozoa</taxon>
        <taxon>Arthropoda</taxon>
        <taxon>Hexapoda</taxon>
        <taxon>Insecta</taxon>
        <taxon>Pterygota</taxon>
        <taxon>Neoptera</taxon>
        <taxon>Endopterygota</taxon>
        <taxon>Diptera</taxon>
        <taxon>Nematocera</taxon>
        <taxon>Culicoidea</taxon>
        <taxon>Culicidae</taxon>
        <taxon>Culicinae</taxon>
        <taxon>Aedini</taxon>
        <taxon>Aedes</taxon>
        <taxon>Stegomyia</taxon>
    </lineage>
</organism>
<protein>
    <recommendedName>
        <fullName evidence="4">Phosphodiesterase</fullName>
        <ecNumber evidence="4">3.1.4.-</ecNumber>
    </recommendedName>
</protein>
<dbReference type="PROSITE" id="PS51845">
    <property type="entry name" value="PDEASE_I_2"/>
    <property type="match status" value="1"/>
</dbReference>
<dbReference type="Pfam" id="PF00233">
    <property type="entry name" value="PDEase_I"/>
    <property type="match status" value="1"/>
</dbReference>
<dbReference type="InterPro" id="IPR023088">
    <property type="entry name" value="PDEase"/>
</dbReference>
<keyword evidence="8" id="KW-1185">Reference proteome</keyword>
<dbReference type="PANTHER" id="PTHR11347">
    <property type="entry name" value="CYCLIC NUCLEOTIDE PHOSPHODIESTERASE"/>
    <property type="match status" value="1"/>
</dbReference>
<feature type="domain" description="PDEase" evidence="6">
    <location>
        <begin position="460"/>
        <end position="789"/>
    </location>
</feature>
<dbReference type="EC" id="3.1.4.-" evidence="4"/>
<dbReference type="GeneID" id="109427728"/>
<keyword evidence="2 4" id="KW-0378">Hydrolase</keyword>
<dbReference type="Pfam" id="PF18100">
    <property type="entry name" value="PDE4_UCR"/>
    <property type="match status" value="1"/>
</dbReference>
<dbReference type="InterPro" id="IPR023174">
    <property type="entry name" value="PDEase_CS"/>
</dbReference>
<dbReference type="Proteomes" id="UP000069940">
    <property type="component" value="Unassembled WGS sequence"/>
</dbReference>
<evidence type="ECO:0000256" key="1">
    <source>
        <dbReference type="ARBA" id="ARBA00022723"/>
    </source>
</evidence>
<accession>A0ABM1YBM2</accession>
<dbReference type="RefSeq" id="XP_062701647.1">
    <property type="nucleotide sequence ID" value="XM_062845663.1"/>
</dbReference>
<keyword evidence="1 4" id="KW-0479">Metal-binding</keyword>
<keyword evidence="3" id="KW-0114">cAMP</keyword>
<evidence type="ECO:0000256" key="3">
    <source>
        <dbReference type="ARBA" id="ARBA00023149"/>
    </source>
</evidence>
<evidence type="ECO:0000256" key="4">
    <source>
        <dbReference type="RuleBase" id="RU363067"/>
    </source>
</evidence>
<reference evidence="7" key="2">
    <citation type="submission" date="2025-05" db="UniProtKB">
        <authorList>
            <consortium name="EnsemblMetazoa"/>
        </authorList>
    </citation>
    <scope>IDENTIFICATION</scope>
    <source>
        <strain evidence="7">Foshan</strain>
    </source>
</reference>
<comment type="cofactor">
    <cofactor evidence="4">
        <name>a divalent metal cation</name>
        <dbReference type="ChEBI" id="CHEBI:60240"/>
    </cofactor>
    <text evidence="4">Binds 2 divalent metal cations per subunit. Site 1 may preferentially bind zinc ions, while site 2 has a preference for magnesium and/or manganese ions.</text>
</comment>
<dbReference type="PRINTS" id="PR00387">
    <property type="entry name" value="PDIESTERASE1"/>
</dbReference>
<evidence type="ECO:0000313" key="8">
    <source>
        <dbReference type="Proteomes" id="UP000069940"/>
    </source>
</evidence>
<feature type="compositionally biased region" description="Low complexity" evidence="5">
    <location>
        <begin position="145"/>
        <end position="160"/>
    </location>
</feature>
<dbReference type="CDD" id="cd00077">
    <property type="entry name" value="HDc"/>
    <property type="match status" value="1"/>
</dbReference>
<feature type="region of interest" description="Disordered" evidence="5">
    <location>
        <begin position="408"/>
        <end position="438"/>
    </location>
</feature>
<dbReference type="InterPro" id="IPR002073">
    <property type="entry name" value="PDEase_catalytic_dom"/>
</dbReference>
<dbReference type="Gene3D" id="1.10.1300.10">
    <property type="entry name" value="3'5'-cyclic nucleotide phosphodiesterase, catalytic domain"/>
    <property type="match status" value="1"/>
</dbReference>
<reference evidence="8" key="1">
    <citation type="journal article" date="2015" name="Proc. Natl. Acad. Sci. U.S.A.">
        <title>Genome sequence of the Asian Tiger mosquito, Aedes albopictus, reveals insights into its biology, genetics, and evolution.</title>
        <authorList>
            <person name="Chen X.G."/>
            <person name="Jiang X."/>
            <person name="Gu J."/>
            <person name="Xu M."/>
            <person name="Wu Y."/>
            <person name="Deng Y."/>
            <person name="Zhang C."/>
            <person name="Bonizzoni M."/>
            <person name="Dermauw W."/>
            <person name="Vontas J."/>
            <person name="Armbruster P."/>
            <person name="Huang X."/>
            <person name="Yang Y."/>
            <person name="Zhang H."/>
            <person name="He W."/>
            <person name="Peng H."/>
            <person name="Liu Y."/>
            <person name="Wu K."/>
            <person name="Chen J."/>
            <person name="Lirakis M."/>
            <person name="Topalis P."/>
            <person name="Van Leeuwen T."/>
            <person name="Hall A.B."/>
            <person name="Jiang X."/>
            <person name="Thorpe C."/>
            <person name="Mueller R.L."/>
            <person name="Sun C."/>
            <person name="Waterhouse R.M."/>
            <person name="Yan G."/>
            <person name="Tu Z.J."/>
            <person name="Fang X."/>
            <person name="James A.A."/>
        </authorList>
    </citation>
    <scope>NUCLEOTIDE SEQUENCE [LARGE SCALE GENOMIC DNA]</scope>
    <source>
        <strain evidence="8">Foshan</strain>
    </source>
</reference>
<dbReference type="SMART" id="SM00471">
    <property type="entry name" value="HDc"/>
    <property type="match status" value="1"/>
</dbReference>
<dbReference type="InterPro" id="IPR036971">
    <property type="entry name" value="PDEase_catalytic_dom_sf"/>
</dbReference>